<accession>A0ABQ9I027</accession>
<dbReference type="Proteomes" id="UP001159363">
    <property type="component" value="Chromosome 3"/>
</dbReference>
<evidence type="ECO:0000313" key="1">
    <source>
        <dbReference type="EMBL" id="KAJ8890000.1"/>
    </source>
</evidence>
<dbReference type="EMBL" id="JARBHB010000003">
    <property type="protein sequence ID" value="KAJ8890000.1"/>
    <property type="molecule type" value="Genomic_DNA"/>
</dbReference>
<organism evidence="1 2">
    <name type="scientific">Dryococelus australis</name>
    <dbReference type="NCBI Taxonomy" id="614101"/>
    <lineage>
        <taxon>Eukaryota</taxon>
        <taxon>Metazoa</taxon>
        <taxon>Ecdysozoa</taxon>
        <taxon>Arthropoda</taxon>
        <taxon>Hexapoda</taxon>
        <taxon>Insecta</taxon>
        <taxon>Pterygota</taxon>
        <taxon>Neoptera</taxon>
        <taxon>Polyneoptera</taxon>
        <taxon>Phasmatodea</taxon>
        <taxon>Verophasmatodea</taxon>
        <taxon>Anareolatae</taxon>
        <taxon>Phasmatidae</taxon>
        <taxon>Eurycanthinae</taxon>
        <taxon>Dryococelus</taxon>
    </lineage>
</organism>
<keyword evidence="2" id="KW-1185">Reference proteome</keyword>
<gene>
    <name evidence="1" type="ORF">PR048_009505</name>
</gene>
<proteinExistence type="predicted"/>
<reference evidence="1 2" key="1">
    <citation type="submission" date="2023-02" db="EMBL/GenBank/DDBJ databases">
        <title>LHISI_Scaffold_Assembly.</title>
        <authorList>
            <person name="Stuart O.P."/>
            <person name="Cleave R."/>
            <person name="Magrath M.J.L."/>
            <person name="Mikheyev A.S."/>
        </authorList>
    </citation>
    <scope>NUCLEOTIDE SEQUENCE [LARGE SCALE GENOMIC DNA]</scope>
    <source>
        <strain evidence="1">Daus_M_001</strain>
        <tissue evidence="1">Leg muscle</tissue>
    </source>
</reference>
<protein>
    <submittedName>
        <fullName evidence="1">Uncharacterized protein</fullName>
    </submittedName>
</protein>
<comment type="caution">
    <text evidence="1">The sequence shown here is derived from an EMBL/GenBank/DDBJ whole genome shotgun (WGS) entry which is preliminary data.</text>
</comment>
<name>A0ABQ9I027_9NEOP</name>
<evidence type="ECO:0000313" key="2">
    <source>
        <dbReference type="Proteomes" id="UP001159363"/>
    </source>
</evidence>
<sequence>MNPTTERCYRILSTRLRFYNRNCKKSSNLVYNGAAAVMWWLDYSPPTKVNQVRFPTGSLPDIRTWESSQGLPRHKLMSKPRKLLISTTLRFPPSCSCFPRLRPRCAGAVRATLSRASSALSPLSARLRTGVQCSCRTASTYTCVLRAPPPPPIVQLHRFLTLDAEVHPTLQVENQEAGFTSLGRYSLSAGVDRSLVRDLGHPDSYQLACGGEEKLAASPLFTLPKSVLPTVAADPLGAGLELTCFQADHSVQDVCREAICRRQQEKASRTLLGRRSRLECGLRIKKRTVHGERVSATKVTCKLLCAAPVRAPAALSTATTSLCFSSAVLWHLLYRAAKKFLDCKARRTRSSLRSSKPGHSETATAKIAVCLEIFTAFEAEKRGSDKGDIAMHMNCVTAVKLKALNWSARHSGMRTGRKRENLEKTPYITAVSTTLEPPGRKFPARRGPDIKPRTSEVLERPLTNRGAAVAERLDFSPLTKTNWVQSPAGLLPGFRKGESCRTIPLIGGLLGLLGRTAPELLSARETVCWAVQHHAHGELVSRQRSRATCKFPSRVRGGRHQLCTWPTRDIVFLLGGCVGPLEGTPGRVRTPDARWHIPHTPSLSGWLICQLPCLNRVAWILNYRAVHGKNAAKVATLVAFVVEVGILCQPRQKDRRVVPGEKLHEQRRVTGPLISGA</sequence>